<organism evidence="2 3">
    <name type="scientific">Clostridium thailandense</name>
    <dbReference type="NCBI Taxonomy" id="2794346"/>
    <lineage>
        <taxon>Bacteria</taxon>
        <taxon>Bacillati</taxon>
        <taxon>Bacillota</taxon>
        <taxon>Clostridia</taxon>
        <taxon>Eubacteriales</taxon>
        <taxon>Clostridiaceae</taxon>
        <taxon>Clostridium</taxon>
    </lineage>
</organism>
<protein>
    <recommendedName>
        <fullName evidence="4">DUF4179 domain-containing protein</fullName>
    </recommendedName>
</protein>
<evidence type="ECO:0008006" key="4">
    <source>
        <dbReference type="Google" id="ProtNLM"/>
    </source>
</evidence>
<dbReference type="EMBL" id="JAEEGC010000007">
    <property type="protein sequence ID" value="MBV7271680.1"/>
    <property type="molecule type" value="Genomic_DNA"/>
</dbReference>
<gene>
    <name evidence="2" type="ORF">I6U48_01970</name>
</gene>
<dbReference type="RefSeq" id="WP_218318712.1">
    <property type="nucleotide sequence ID" value="NZ_JAEEGC010000007.1"/>
</dbReference>
<name>A0A949TGA6_9CLOT</name>
<evidence type="ECO:0000313" key="3">
    <source>
        <dbReference type="Proteomes" id="UP000694308"/>
    </source>
</evidence>
<keyword evidence="3" id="KW-1185">Reference proteome</keyword>
<proteinExistence type="predicted"/>
<reference evidence="2" key="1">
    <citation type="submission" date="2020-12" db="EMBL/GenBank/DDBJ databases">
        <title>Clostridium thailandense sp. nov., a novel acetogenic bacterium isolated from peat land soil in Thailand.</title>
        <authorList>
            <person name="Chaikitkaew S."/>
            <person name="Birkeland N.K."/>
        </authorList>
    </citation>
    <scope>NUCLEOTIDE SEQUENCE</scope>
    <source>
        <strain evidence="2">PL3</strain>
    </source>
</reference>
<feature type="chain" id="PRO_5038073240" description="DUF4179 domain-containing protein" evidence="1">
    <location>
        <begin position="27"/>
        <end position="411"/>
    </location>
</feature>
<feature type="signal peptide" evidence="1">
    <location>
        <begin position="1"/>
        <end position="26"/>
    </location>
</feature>
<evidence type="ECO:0000313" key="2">
    <source>
        <dbReference type="EMBL" id="MBV7271680.1"/>
    </source>
</evidence>
<keyword evidence="1" id="KW-0732">Signal</keyword>
<evidence type="ECO:0000256" key="1">
    <source>
        <dbReference type="SAM" id="SignalP"/>
    </source>
</evidence>
<dbReference type="AlphaFoldDB" id="A0A949TGA6"/>
<sequence>MKFKKKTAMILSFAVGTLMFASTAMAEVASKNGYDQVKDSLKYTAESCTTKLSNYTMDVSLVMKDNGNTIASNSSVIKCSVSDQATERTETTIEGSTKREYYNYSDKNSFINKDNSQNVYYVNEYEKPHENNSFKNPFKEKQASDVEKIADALIGNLKDSVAVTQNADGSKELSGSLNESQIPALVNAVVSFQSKNVFGRNRGDNEDYMPKISKDIFVKDVTGKMLIDKNGLIQSVLGTGTISGKDESGKEHILTFELLGKLSNINSTIVKKPDLSGQKVEKVIEKDYNRLSNPEKYTGKYKSDIILEKDGKFEKIGERSINIEQINEKSISGTYHEEYTKGYEDYAYNKTDFKFSASFNKDHFDAPFTSSDSSIKGNISVNPHSARIYFNIDSRRNQNLVSDDEFNKVFN</sequence>
<comment type="caution">
    <text evidence="2">The sequence shown here is derived from an EMBL/GenBank/DDBJ whole genome shotgun (WGS) entry which is preliminary data.</text>
</comment>
<accession>A0A949TGA6</accession>
<dbReference type="Proteomes" id="UP000694308">
    <property type="component" value="Unassembled WGS sequence"/>
</dbReference>